<name>A0A1X2H772_SYNRA</name>
<evidence type="ECO:0000313" key="1">
    <source>
        <dbReference type="EMBL" id="ORY94413.1"/>
    </source>
</evidence>
<keyword evidence="2" id="KW-1185">Reference proteome</keyword>
<sequence>GRQIDLLSSNMKMELGSSEWKKGDVTPSTARQQQVKNARTNEAILRALERMPIDNDNRADLFVLGMDWLGSIGYLFAVQQYDSAYLVHWISDLILPATLSNIRDFKQTLDVLFSCKHRHTRLERIMGPAYHGRKAESILKTCCSPATPKRELSPDTISPRLRSNASERYLPTSRMTRRMIMMMTL</sequence>
<feature type="non-terminal residue" evidence="1">
    <location>
        <position position="1"/>
    </location>
</feature>
<dbReference type="Proteomes" id="UP000242180">
    <property type="component" value="Unassembled WGS sequence"/>
</dbReference>
<comment type="caution">
    <text evidence="1">The sequence shown here is derived from an EMBL/GenBank/DDBJ whole genome shotgun (WGS) entry which is preliminary data.</text>
</comment>
<dbReference type="EMBL" id="MCGN01000007">
    <property type="protein sequence ID" value="ORY94413.1"/>
    <property type="molecule type" value="Genomic_DNA"/>
</dbReference>
<accession>A0A1X2H772</accession>
<protein>
    <submittedName>
        <fullName evidence="1">Uncharacterized protein</fullName>
    </submittedName>
</protein>
<organism evidence="1 2">
    <name type="scientific">Syncephalastrum racemosum</name>
    <name type="common">Filamentous fungus</name>
    <dbReference type="NCBI Taxonomy" id="13706"/>
    <lineage>
        <taxon>Eukaryota</taxon>
        <taxon>Fungi</taxon>
        <taxon>Fungi incertae sedis</taxon>
        <taxon>Mucoromycota</taxon>
        <taxon>Mucoromycotina</taxon>
        <taxon>Mucoromycetes</taxon>
        <taxon>Mucorales</taxon>
        <taxon>Syncephalastraceae</taxon>
        <taxon>Syncephalastrum</taxon>
    </lineage>
</organism>
<gene>
    <name evidence="1" type="ORF">BCR43DRAFT_442170</name>
</gene>
<evidence type="ECO:0000313" key="2">
    <source>
        <dbReference type="Proteomes" id="UP000242180"/>
    </source>
</evidence>
<proteinExistence type="predicted"/>
<dbReference type="OMA" id="YLVHWIS"/>
<reference evidence="1 2" key="1">
    <citation type="submission" date="2016-07" db="EMBL/GenBank/DDBJ databases">
        <title>Pervasive Adenine N6-methylation of Active Genes in Fungi.</title>
        <authorList>
            <consortium name="DOE Joint Genome Institute"/>
            <person name="Mondo S.J."/>
            <person name="Dannebaum R.O."/>
            <person name="Kuo R.C."/>
            <person name="Labutti K."/>
            <person name="Haridas S."/>
            <person name="Kuo A."/>
            <person name="Salamov A."/>
            <person name="Ahrendt S.R."/>
            <person name="Lipzen A."/>
            <person name="Sullivan W."/>
            <person name="Andreopoulos W.B."/>
            <person name="Clum A."/>
            <person name="Lindquist E."/>
            <person name="Daum C."/>
            <person name="Ramamoorthy G.K."/>
            <person name="Gryganskyi A."/>
            <person name="Culley D."/>
            <person name="Magnuson J.K."/>
            <person name="James T.Y."/>
            <person name="O'Malley M.A."/>
            <person name="Stajich J.E."/>
            <person name="Spatafora J.W."/>
            <person name="Visel A."/>
            <person name="Grigoriev I.V."/>
        </authorList>
    </citation>
    <scope>NUCLEOTIDE SEQUENCE [LARGE SCALE GENOMIC DNA]</scope>
    <source>
        <strain evidence="1 2">NRRL 2496</strain>
    </source>
</reference>
<dbReference type="AlphaFoldDB" id="A0A1X2H772"/>
<dbReference type="OrthoDB" id="2279050at2759"/>
<dbReference type="InParanoid" id="A0A1X2H772"/>